<dbReference type="AlphaFoldDB" id="A0A8X8FXS5"/>
<feature type="transmembrane region" description="Helical" evidence="1">
    <location>
        <begin position="97"/>
        <end position="118"/>
    </location>
</feature>
<dbReference type="Pfam" id="PF19661">
    <property type="entry name" value="DUF6164"/>
    <property type="match status" value="1"/>
</dbReference>
<gene>
    <name evidence="2" type="ORF">H9654_16230</name>
</gene>
<name>A0A8X8FXS5_9GAMM</name>
<protein>
    <recommendedName>
        <fullName evidence="4">Transmembrane protein</fullName>
    </recommendedName>
</protein>
<proteinExistence type="predicted"/>
<evidence type="ECO:0000256" key="1">
    <source>
        <dbReference type="SAM" id="Phobius"/>
    </source>
</evidence>
<dbReference type="InterPro" id="IPR046162">
    <property type="entry name" value="DUF6164"/>
</dbReference>
<comment type="caution">
    <text evidence="2">The sequence shown here is derived from an EMBL/GenBank/DDBJ whole genome shotgun (WGS) entry which is preliminary data.</text>
</comment>
<keyword evidence="1" id="KW-1133">Transmembrane helix</keyword>
<sequence>MSKLLLNLRHVGDDEYHDVCTLLDQHRIAWYRTEPSPWGISNGGLWIGEDEDHPRARELIGAYQAQRSVRMRAERAQALQDGSAETFGSLLRRRPGFVVLVLLGMGVAAALVLLPFMLLRG</sequence>
<evidence type="ECO:0000313" key="3">
    <source>
        <dbReference type="Proteomes" id="UP000636938"/>
    </source>
</evidence>
<dbReference type="EMBL" id="JACSQS010000022">
    <property type="protein sequence ID" value="MBD7955746.1"/>
    <property type="molecule type" value="Genomic_DNA"/>
</dbReference>
<dbReference type="RefSeq" id="WP_191771785.1">
    <property type="nucleotide sequence ID" value="NZ_JACSQS010000022.1"/>
</dbReference>
<keyword evidence="3" id="KW-1185">Reference proteome</keyword>
<organism evidence="2 3">
    <name type="scientific">Stenotrophomonas lacuserhaii</name>
    <dbReference type="NCBI Taxonomy" id="2760084"/>
    <lineage>
        <taxon>Bacteria</taxon>
        <taxon>Pseudomonadati</taxon>
        <taxon>Pseudomonadota</taxon>
        <taxon>Gammaproteobacteria</taxon>
        <taxon>Lysobacterales</taxon>
        <taxon>Lysobacteraceae</taxon>
        <taxon>Stenotrophomonas</taxon>
    </lineage>
</organism>
<dbReference type="Proteomes" id="UP000636938">
    <property type="component" value="Unassembled WGS sequence"/>
</dbReference>
<evidence type="ECO:0000313" key="2">
    <source>
        <dbReference type="EMBL" id="MBD7955746.1"/>
    </source>
</evidence>
<keyword evidence="1" id="KW-0812">Transmembrane</keyword>
<evidence type="ECO:0008006" key="4">
    <source>
        <dbReference type="Google" id="ProtNLM"/>
    </source>
</evidence>
<keyword evidence="1" id="KW-0472">Membrane</keyword>
<accession>A0A8X8FXS5</accession>
<reference evidence="2 3" key="1">
    <citation type="submission" date="2020-08" db="EMBL/GenBank/DDBJ databases">
        <title>A Genomic Blueprint of the Chicken Gut Microbiome.</title>
        <authorList>
            <person name="Gilroy R."/>
            <person name="Ravi A."/>
            <person name="Getino M."/>
            <person name="Pursley I."/>
            <person name="Horton D.L."/>
            <person name="Alikhan N.-F."/>
            <person name="Baker D."/>
            <person name="Gharbi K."/>
            <person name="Hall N."/>
            <person name="Watson M."/>
            <person name="Adriaenssens E.M."/>
            <person name="Foster-Nyarko E."/>
            <person name="Jarju S."/>
            <person name="Secka A."/>
            <person name="Antonio M."/>
            <person name="Oren A."/>
            <person name="Chaudhuri R."/>
            <person name="La Ragione R.M."/>
            <person name="Hildebrand F."/>
            <person name="Pallen M.J."/>
        </authorList>
    </citation>
    <scope>NUCLEOTIDE SEQUENCE [LARGE SCALE GENOMIC DNA]</scope>
    <source>
        <strain evidence="2 3">Sa5BUN4</strain>
    </source>
</reference>